<feature type="transmembrane region" description="Helical" evidence="2">
    <location>
        <begin position="241"/>
        <end position="266"/>
    </location>
</feature>
<keyword evidence="2" id="KW-0812">Transmembrane</keyword>
<feature type="transmembrane region" description="Helical" evidence="2">
    <location>
        <begin position="136"/>
        <end position="155"/>
    </location>
</feature>
<dbReference type="Proteomes" id="UP000239415">
    <property type="component" value="Unassembled WGS sequence"/>
</dbReference>
<keyword evidence="4" id="KW-1185">Reference proteome</keyword>
<feature type="compositionally biased region" description="Basic residues" evidence="1">
    <location>
        <begin position="80"/>
        <end position="89"/>
    </location>
</feature>
<name>A0A2T0KIV6_9ACTN</name>
<evidence type="ECO:0000256" key="2">
    <source>
        <dbReference type="SAM" id="Phobius"/>
    </source>
</evidence>
<dbReference type="EMBL" id="PVMZ01000003">
    <property type="protein sequence ID" value="PRX23444.1"/>
    <property type="molecule type" value="Genomic_DNA"/>
</dbReference>
<reference evidence="3 4" key="1">
    <citation type="submission" date="2018-03" db="EMBL/GenBank/DDBJ databases">
        <title>Genomic Encyclopedia of Archaeal and Bacterial Type Strains, Phase II (KMG-II): from individual species to whole genera.</title>
        <authorList>
            <person name="Goeker M."/>
        </authorList>
    </citation>
    <scope>NUCLEOTIDE SEQUENCE [LARGE SCALE GENOMIC DNA]</scope>
    <source>
        <strain evidence="3 4">DSM 43146</strain>
    </source>
</reference>
<comment type="caution">
    <text evidence="3">The sequence shown here is derived from an EMBL/GenBank/DDBJ whole genome shotgun (WGS) entry which is preliminary data.</text>
</comment>
<keyword evidence="2" id="KW-1133">Transmembrane helix</keyword>
<evidence type="ECO:0000313" key="4">
    <source>
        <dbReference type="Proteomes" id="UP000239415"/>
    </source>
</evidence>
<feature type="transmembrane region" description="Helical" evidence="2">
    <location>
        <begin position="210"/>
        <end position="229"/>
    </location>
</feature>
<proteinExistence type="predicted"/>
<evidence type="ECO:0000256" key="1">
    <source>
        <dbReference type="SAM" id="MobiDB-lite"/>
    </source>
</evidence>
<dbReference type="AlphaFoldDB" id="A0A2T0KIV6"/>
<feature type="transmembrane region" description="Helical" evidence="2">
    <location>
        <begin position="175"/>
        <end position="198"/>
    </location>
</feature>
<protein>
    <submittedName>
        <fullName evidence="3">Uncharacterized protein</fullName>
    </submittedName>
</protein>
<organism evidence="3 4">
    <name type="scientific">Actinoplanes italicus</name>
    <dbReference type="NCBI Taxonomy" id="113567"/>
    <lineage>
        <taxon>Bacteria</taxon>
        <taxon>Bacillati</taxon>
        <taxon>Actinomycetota</taxon>
        <taxon>Actinomycetes</taxon>
        <taxon>Micromonosporales</taxon>
        <taxon>Micromonosporaceae</taxon>
        <taxon>Actinoplanes</taxon>
    </lineage>
</organism>
<feature type="region of interest" description="Disordered" evidence="1">
    <location>
        <begin position="74"/>
        <end position="108"/>
    </location>
</feature>
<accession>A0A2T0KIV6</accession>
<keyword evidence="2" id="KW-0472">Membrane</keyword>
<sequence>MGRMSTDTSTRIPEAALKQARDAVGTGPIPARTALRKILGVGWQTATDIHDRLTSEREQHQSERKRGLRAAMARVQARGPRPRHLRLPSRPRLAPAPEPATMPTLAPTPVEPETVQKIKVADPVPAAPTPVRTWPVLGLILPAFVAIWSGWVDLGRLTGFGVVRPFPGIPGADRIQINTAITLPVGLETYAAFALYVWLSGRIHGRALTFARWSAIGSLALGAAGQVAYHLMVAAGWTSAPWWITTIVSCIPVAVLGMGAALAHLVRSPA</sequence>
<evidence type="ECO:0000313" key="3">
    <source>
        <dbReference type="EMBL" id="PRX23444.1"/>
    </source>
</evidence>
<gene>
    <name evidence="3" type="ORF">CLV67_103192</name>
</gene>
<dbReference type="OrthoDB" id="3685088at2"/>